<dbReference type="PANTHER" id="PTHR32166">
    <property type="entry name" value="OSJNBA0013A04.12 PROTEIN"/>
    <property type="match status" value="1"/>
</dbReference>
<accession>A0A8T2CWB1</accession>
<evidence type="ECO:0008006" key="6">
    <source>
        <dbReference type="Google" id="ProtNLM"/>
    </source>
</evidence>
<keyword evidence="5" id="KW-1185">Reference proteome</keyword>
<feature type="domain" description="DUF1985" evidence="3">
    <location>
        <begin position="449"/>
        <end position="557"/>
    </location>
</feature>
<evidence type="ECO:0000259" key="2">
    <source>
        <dbReference type="Pfam" id="PF05699"/>
    </source>
</evidence>
<feature type="compositionally biased region" description="Basic and acidic residues" evidence="1">
    <location>
        <begin position="852"/>
        <end position="861"/>
    </location>
</feature>
<feature type="compositionally biased region" description="Basic residues" evidence="1">
    <location>
        <begin position="695"/>
        <end position="705"/>
    </location>
</feature>
<evidence type="ECO:0000313" key="4">
    <source>
        <dbReference type="EMBL" id="KAG7603855.1"/>
    </source>
</evidence>
<dbReference type="InterPro" id="IPR015410">
    <property type="entry name" value="DUF1985"/>
</dbReference>
<evidence type="ECO:0000259" key="3">
    <source>
        <dbReference type="Pfam" id="PF09331"/>
    </source>
</evidence>
<dbReference type="InterPro" id="IPR008906">
    <property type="entry name" value="HATC_C_dom"/>
</dbReference>
<dbReference type="PANTHER" id="PTHR32166:SF122">
    <property type="entry name" value="OS09G0499600 PROTEIN"/>
    <property type="match status" value="1"/>
</dbReference>
<feature type="region of interest" description="Disordered" evidence="1">
    <location>
        <begin position="657"/>
        <end position="711"/>
    </location>
</feature>
<organism evidence="4 5">
    <name type="scientific">Arabidopsis thaliana x Arabidopsis arenosa</name>
    <dbReference type="NCBI Taxonomy" id="1240361"/>
    <lineage>
        <taxon>Eukaryota</taxon>
        <taxon>Viridiplantae</taxon>
        <taxon>Streptophyta</taxon>
        <taxon>Embryophyta</taxon>
        <taxon>Tracheophyta</taxon>
        <taxon>Spermatophyta</taxon>
        <taxon>Magnoliopsida</taxon>
        <taxon>eudicotyledons</taxon>
        <taxon>Gunneridae</taxon>
        <taxon>Pentapetalae</taxon>
        <taxon>rosids</taxon>
        <taxon>malvids</taxon>
        <taxon>Brassicales</taxon>
        <taxon>Brassicaceae</taxon>
        <taxon>Camelineae</taxon>
        <taxon>Arabidopsis</taxon>
    </lineage>
</organism>
<gene>
    <name evidence="4" type="ORF">ISN45_At05g028990</name>
</gene>
<dbReference type="GO" id="GO:0046983">
    <property type="term" value="F:protein dimerization activity"/>
    <property type="evidence" value="ECO:0007669"/>
    <property type="project" value="InterPro"/>
</dbReference>
<feature type="region of interest" description="Disordered" evidence="1">
    <location>
        <begin position="356"/>
        <end position="390"/>
    </location>
</feature>
<feature type="region of interest" description="Disordered" evidence="1">
    <location>
        <begin position="839"/>
        <end position="861"/>
    </location>
</feature>
<reference evidence="4 5" key="1">
    <citation type="submission" date="2020-12" db="EMBL/GenBank/DDBJ databases">
        <title>Concerted genomic and epigenomic changes stabilize Arabidopsis allopolyploids.</title>
        <authorList>
            <person name="Chen Z."/>
        </authorList>
    </citation>
    <scope>NUCLEOTIDE SEQUENCE [LARGE SCALE GENOMIC DNA]</scope>
    <source>
        <strain evidence="4">Allo738</strain>
        <tissue evidence="4">Leaf</tissue>
    </source>
</reference>
<dbReference type="Proteomes" id="UP000694240">
    <property type="component" value="Chromosome 5"/>
</dbReference>
<evidence type="ECO:0000313" key="5">
    <source>
        <dbReference type="Proteomes" id="UP000694240"/>
    </source>
</evidence>
<dbReference type="Pfam" id="PF05699">
    <property type="entry name" value="Dimer_Tnp_hAT"/>
    <property type="match status" value="1"/>
</dbReference>
<name>A0A8T2CWB1_9BRAS</name>
<protein>
    <recommendedName>
        <fullName evidence="6">HAT C-terminal dimerisation domain-containing protein</fullName>
    </recommendedName>
</protein>
<comment type="caution">
    <text evidence="4">The sequence shown here is derived from an EMBL/GenBank/DDBJ whole genome shotgun (WGS) entry which is preliminary data.</text>
</comment>
<evidence type="ECO:0000256" key="1">
    <source>
        <dbReference type="SAM" id="MobiDB-lite"/>
    </source>
</evidence>
<proteinExistence type="predicted"/>
<dbReference type="EMBL" id="JAEFBK010000005">
    <property type="protein sequence ID" value="KAG7603855.1"/>
    <property type="molecule type" value="Genomic_DNA"/>
</dbReference>
<sequence length="1036" mass="117969">MMRKFTGGRNLHRPAITRIATSFITLAQFHRLKDNLRKMVHSDEWNASKWTKEAGEMKIKSFFFQKSFWKNVLHALKLGGPLIQVLRMVDGERKPPMGYIYGAMDQAKETIMKSFTYKEENYKMAFEIIDRRWDIQLHRPLHAASYYLNPEFHYGQPDDIGYEEVLGGFLGCLGRLVPKIETQDKIITELDAFKKATGLFGIPMAIRLRTKMSPAEWWSAYGSSTPNLQNFSIKVLSLTCSATGCERNWGVFQLLHTKRRNRLTQCRLNDMIFVKYNRALQRRYKRNDTFDPILLNEIDQCNEWLTGRMEENSSDTENDELVFENDDLTWAEVGEAAGANDPYYATRSAAASSRFEKGKGIASDSGGHGNSRASRKTPNSSRPMTLVDEDEEMEDDFLGAEYEDTLLDKDDYEFDDSAMMYAHPYEQLRNGPLQAQFVQQPLSFDYCRNARFGLNEFGHITGLNTDPLPTKPFEPEADNKTFFRELSVPTGEGPKLDELRRGLVVCKAWPTERRIWFGLLTLLAIGLYGLHPKSRIPFESAKRVFEDEAMKTYPWGRGMTFVLQTQAYDSINTIGKRFGNVVNENEISLLRWGGNRTRTTIKSSIGEDITKHGSKDDVSELFHTWPDKIKDPTLDHLVEYRHGNKFVKGYWDVKRNEKKKKKNVKDNAAAMSESPTKKQKVSHGEGAQYGVGDARKKKKKKKKKQIAGEYDEDKDEEDVWEDVSVVDAVSKLISPLNSRFNTVDTSIKEMSSRMEVIGDQVEARIDAKFESRFESIENEFKQMKEHLKTIGSKEVVDLVVEKDGGIPGVSRNLEGEFLKNVDVNQCDIDFIARSPGARNLRASSKARRNSRAKQDPKKKAVVKEKTLNELTVKEPGPQKKRGKKMTVPKVPTKVKLKMPKSHAIDAKIGDAASVPNIVEEVKEKADKIDGEKDNDDSIFDITDQLLAEDNRILPESDENEEEKVRLERVKGIRREIVKLAPDGSSKYSLVNAAAKVFPYIGNNGLSCMRKGCVPSRGIYDPMALVDPLFKNQSKSE</sequence>
<dbReference type="Pfam" id="PF09331">
    <property type="entry name" value="DUF1985"/>
    <property type="match status" value="1"/>
</dbReference>
<feature type="domain" description="HAT C-terminal dimerisation" evidence="2">
    <location>
        <begin position="210"/>
        <end position="277"/>
    </location>
</feature>
<dbReference type="AlphaFoldDB" id="A0A8T2CWB1"/>